<protein>
    <submittedName>
        <fullName evidence="1">Adhesin</fullName>
    </submittedName>
</protein>
<reference evidence="1 2" key="1">
    <citation type="submission" date="2020-01" db="EMBL/GenBank/DDBJ databases">
        <authorList>
            <person name="Kim M.K."/>
        </authorList>
    </citation>
    <scope>NUCLEOTIDE SEQUENCE [LARGE SCALE GENOMIC DNA]</scope>
    <source>
        <strain evidence="1 2">172606-1</strain>
    </source>
</reference>
<organism evidence="1 2">
    <name type="scientific">Rhodocytophaga rosea</name>
    <dbReference type="NCBI Taxonomy" id="2704465"/>
    <lineage>
        <taxon>Bacteria</taxon>
        <taxon>Pseudomonadati</taxon>
        <taxon>Bacteroidota</taxon>
        <taxon>Cytophagia</taxon>
        <taxon>Cytophagales</taxon>
        <taxon>Rhodocytophagaceae</taxon>
        <taxon>Rhodocytophaga</taxon>
    </lineage>
</organism>
<evidence type="ECO:0000313" key="2">
    <source>
        <dbReference type="Proteomes" id="UP000480178"/>
    </source>
</evidence>
<dbReference type="RefSeq" id="WP_162442093.1">
    <property type="nucleotide sequence ID" value="NZ_CP048222.1"/>
</dbReference>
<sequence length="245" mass="27524">MPLQNRSTLKNFFRKGQLPAEGHFYDLIESMINKVDDGMSKTIDDGLMLSPIGTSKKLISFYRNIEDKNAAWSLEIDSGDSNLHINNHLGDNILSLQNDGKIGVNRSNPEYELDVNGTVAMSGRMGTFHTGKVLADGNWHPVLTELNGCHVLEIVAGVGKKKTGKYALIHAIALSTFGDSNDCIDIKHAYYGGRGHKIDLRWTGSTYNYSLEMRTRSTYNGPYYVKYHITSLWFDKFMDQSMESE</sequence>
<name>A0A6C0GEB7_9BACT</name>
<dbReference type="Proteomes" id="UP000480178">
    <property type="component" value="Chromosome"/>
</dbReference>
<dbReference type="KEGG" id="rhoz:GXP67_04700"/>
<dbReference type="AlphaFoldDB" id="A0A6C0GEB7"/>
<accession>A0A6C0GEB7</accession>
<dbReference type="EMBL" id="CP048222">
    <property type="protein sequence ID" value="QHT66020.1"/>
    <property type="molecule type" value="Genomic_DNA"/>
</dbReference>
<proteinExistence type="predicted"/>
<evidence type="ECO:0000313" key="1">
    <source>
        <dbReference type="EMBL" id="QHT66020.1"/>
    </source>
</evidence>
<gene>
    <name evidence="1" type="ORF">GXP67_04700</name>
</gene>
<keyword evidence="2" id="KW-1185">Reference proteome</keyword>